<dbReference type="GO" id="GO:0005886">
    <property type="term" value="C:plasma membrane"/>
    <property type="evidence" value="ECO:0007669"/>
    <property type="project" value="UniProtKB-SubCell"/>
</dbReference>
<dbReference type="AlphaFoldDB" id="A0A330LVP4"/>
<reference evidence="11" key="1">
    <citation type="submission" date="2018-05" db="EMBL/GenBank/DDBJ databases">
        <authorList>
            <person name="Cea G.-C."/>
            <person name="William W."/>
        </authorList>
    </citation>
    <scope>NUCLEOTIDE SEQUENCE [LARGE SCALE GENOMIC DNA]</scope>
    <source>
        <strain evidence="11">DB21MT 5</strain>
    </source>
</reference>
<dbReference type="EMBL" id="LS483250">
    <property type="protein sequence ID" value="SQD80366.1"/>
    <property type="molecule type" value="Genomic_DNA"/>
</dbReference>
<sequence length="312" mass="35411">MNLAMNWTSMQSVFILLTAIVIARLPLYPPRFHPTQLLNHLFSAIADKVNNAQRSPQQQYIAGHLAMITMLGFILIIAAVIQFIVIEAIIFELVLLLCLLQWEKVSLPKIDLGNLEKQTIISQIQPRTLRDLDQLSLLGLHKASIENMCLRNSYQWFAVIFWYVCLGIWPAIIYRTIQLIAHNWNSKLPVNHQFGRPAASLLRLLASPAHLILACTLRGLQRATSPLSNLTKQAKQWHHFSSGFLLSSFAYSLAIQLGGPRKYQGAMQRFSQLGHTQPAQRDDIKRAQQKLTLALIVWLCFISAIYLLIAIK</sequence>
<evidence type="ECO:0000256" key="4">
    <source>
        <dbReference type="ARBA" id="ARBA00022475"/>
    </source>
</evidence>
<dbReference type="PANTHER" id="PTHR34308:SF1">
    <property type="entry name" value="COBALAMIN BIOSYNTHESIS PROTEIN CBIB"/>
    <property type="match status" value="1"/>
</dbReference>
<dbReference type="GO" id="GO:0048472">
    <property type="term" value="F:threonine-phosphate decarboxylase activity"/>
    <property type="evidence" value="ECO:0007669"/>
    <property type="project" value="InterPro"/>
</dbReference>
<keyword evidence="5" id="KW-0169">Cobalamin biosynthesis</keyword>
<feature type="transmembrane region" description="Helical" evidence="9">
    <location>
        <begin position="291"/>
        <end position="311"/>
    </location>
</feature>
<evidence type="ECO:0000256" key="3">
    <source>
        <dbReference type="ARBA" id="ARBA00006263"/>
    </source>
</evidence>
<evidence type="ECO:0000256" key="7">
    <source>
        <dbReference type="ARBA" id="ARBA00022989"/>
    </source>
</evidence>
<dbReference type="InterPro" id="IPR004485">
    <property type="entry name" value="Cobalamin_biosynth_CobD/CbiB"/>
</dbReference>
<keyword evidence="7 9" id="KW-1133">Transmembrane helix</keyword>
<keyword evidence="6 9" id="KW-0812">Transmembrane</keyword>
<dbReference type="OrthoDB" id="6397034at2"/>
<keyword evidence="11" id="KW-1185">Reference proteome</keyword>
<dbReference type="UniPathway" id="UPA00148"/>
<evidence type="ECO:0000313" key="10">
    <source>
        <dbReference type="EMBL" id="SQD80366.1"/>
    </source>
</evidence>
<protein>
    <submittedName>
        <fullName evidence="10">Cobalamin biosynthesis protein</fullName>
    </submittedName>
</protein>
<evidence type="ECO:0000313" key="11">
    <source>
        <dbReference type="Proteomes" id="UP000250163"/>
    </source>
</evidence>
<evidence type="ECO:0000256" key="8">
    <source>
        <dbReference type="ARBA" id="ARBA00023136"/>
    </source>
</evidence>
<feature type="transmembrane region" description="Helical" evidence="9">
    <location>
        <begin position="73"/>
        <end position="102"/>
    </location>
</feature>
<feature type="transmembrane region" description="Helical" evidence="9">
    <location>
        <begin position="6"/>
        <end position="27"/>
    </location>
</feature>
<name>A0A330LVP4_9GAMM</name>
<evidence type="ECO:0000256" key="9">
    <source>
        <dbReference type="SAM" id="Phobius"/>
    </source>
</evidence>
<feature type="transmembrane region" description="Helical" evidence="9">
    <location>
        <begin position="156"/>
        <end position="177"/>
    </location>
</feature>
<dbReference type="PANTHER" id="PTHR34308">
    <property type="entry name" value="COBALAMIN BIOSYNTHESIS PROTEIN CBIB"/>
    <property type="match status" value="1"/>
</dbReference>
<evidence type="ECO:0000256" key="2">
    <source>
        <dbReference type="ARBA" id="ARBA00004953"/>
    </source>
</evidence>
<comment type="similarity">
    <text evidence="3">Belongs to the CobD/CbiB family.</text>
</comment>
<dbReference type="GO" id="GO:0009236">
    <property type="term" value="P:cobalamin biosynthetic process"/>
    <property type="evidence" value="ECO:0007669"/>
    <property type="project" value="UniProtKB-UniPathway"/>
</dbReference>
<evidence type="ECO:0000256" key="6">
    <source>
        <dbReference type="ARBA" id="ARBA00022692"/>
    </source>
</evidence>
<evidence type="ECO:0000256" key="5">
    <source>
        <dbReference type="ARBA" id="ARBA00022573"/>
    </source>
</evidence>
<proteinExistence type="inferred from homology"/>
<comment type="subcellular location">
    <subcellularLocation>
        <location evidence="1">Cell membrane</location>
        <topology evidence="1">Multi-pass membrane protein</topology>
    </subcellularLocation>
</comment>
<dbReference type="Pfam" id="PF03186">
    <property type="entry name" value="CobD_Cbib"/>
    <property type="match status" value="1"/>
</dbReference>
<keyword evidence="4" id="KW-1003">Cell membrane</keyword>
<feature type="transmembrane region" description="Helical" evidence="9">
    <location>
        <begin position="240"/>
        <end position="259"/>
    </location>
</feature>
<evidence type="ECO:0000256" key="1">
    <source>
        <dbReference type="ARBA" id="ARBA00004651"/>
    </source>
</evidence>
<comment type="pathway">
    <text evidence="2">Cofactor biosynthesis; adenosylcobalamin biosynthesis.</text>
</comment>
<dbReference type="Proteomes" id="UP000250163">
    <property type="component" value="Chromosome MORIYA"/>
</dbReference>
<gene>
    <name evidence="10" type="ORF">MORIYA_3914</name>
</gene>
<keyword evidence="8 9" id="KW-0472">Membrane</keyword>
<accession>A0A330LVP4</accession>
<dbReference type="KEGG" id="mya:MORIYA_3914"/>
<organism evidence="10 11">
    <name type="scientific">Moritella yayanosii</name>
    <dbReference type="NCBI Taxonomy" id="69539"/>
    <lineage>
        <taxon>Bacteria</taxon>
        <taxon>Pseudomonadati</taxon>
        <taxon>Pseudomonadota</taxon>
        <taxon>Gammaproteobacteria</taxon>
        <taxon>Alteromonadales</taxon>
        <taxon>Moritellaceae</taxon>
        <taxon>Moritella</taxon>
    </lineage>
</organism>